<evidence type="ECO:0000313" key="2">
    <source>
        <dbReference type="Proteomes" id="UP000323000"/>
    </source>
</evidence>
<accession>A0A5C7HVZ3</accession>
<gene>
    <name evidence="1" type="ORF">EZV62_012321</name>
</gene>
<dbReference type="EMBL" id="VAHF01000005">
    <property type="protein sequence ID" value="TXG60958.1"/>
    <property type="molecule type" value="Genomic_DNA"/>
</dbReference>
<evidence type="ECO:0000313" key="1">
    <source>
        <dbReference type="EMBL" id="TXG60958.1"/>
    </source>
</evidence>
<proteinExistence type="predicted"/>
<dbReference type="Proteomes" id="UP000323000">
    <property type="component" value="Chromosome 5"/>
</dbReference>
<sequence>MLFSDIYSREEVVVQGADASQIEEGAVTVVEMIVVVAVCGGVLAGDVEVGDEGLERDVAVDEGGEEVGAVLDEGAEGKEEERDVAVVCFIS</sequence>
<dbReference type="OrthoDB" id="10435178at2759"/>
<reference evidence="2" key="1">
    <citation type="journal article" date="2019" name="Gigascience">
        <title>De novo genome assembly of the endangered Acer yangbiense, a plant species with extremely small populations endemic to Yunnan Province, China.</title>
        <authorList>
            <person name="Yang J."/>
            <person name="Wariss H.M."/>
            <person name="Tao L."/>
            <person name="Zhang R."/>
            <person name="Yun Q."/>
            <person name="Hollingsworth P."/>
            <person name="Dao Z."/>
            <person name="Luo G."/>
            <person name="Guo H."/>
            <person name="Ma Y."/>
            <person name="Sun W."/>
        </authorList>
    </citation>
    <scope>NUCLEOTIDE SEQUENCE [LARGE SCALE GENOMIC DNA]</scope>
    <source>
        <strain evidence="2">cv. Malutang</strain>
    </source>
</reference>
<keyword evidence="2" id="KW-1185">Reference proteome</keyword>
<name>A0A5C7HVZ3_9ROSI</name>
<organism evidence="1 2">
    <name type="scientific">Acer yangbiense</name>
    <dbReference type="NCBI Taxonomy" id="1000413"/>
    <lineage>
        <taxon>Eukaryota</taxon>
        <taxon>Viridiplantae</taxon>
        <taxon>Streptophyta</taxon>
        <taxon>Embryophyta</taxon>
        <taxon>Tracheophyta</taxon>
        <taxon>Spermatophyta</taxon>
        <taxon>Magnoliopsida</taxon>
        <taxon>eudicotyledons</taxon>
        <taxon>Gunneridae</taxon>
        <taxon>Pentapetalae</taxon>
        <taxon>rosids</taxon>
        <taxon>malvids</taxon>
        <taxon>Sapindales</taxon>
        <taxon>Sapindaceae</taxon>
        <taxon>Hippocastanoideae</taxon>
        <taxon>Acereae</taxon>
        <taxon>Acer</taxon>
    </lineage>
</organism>
<comment type="caution">
    <text evidence="1">The sequence shown here is derived from an EMBL/GenBank/DDBJ whole genome shotgun (WGS) entry which is preliminary data.</text>
</comment>
<protein>
    <submittedName>
        <fullName evidence="1">Uncharacterized protein</fullName>
    </submittedName>
</protein>
<dbReference type="AlphaFoldDB" id="A0A5C7HVZ3"/>